<feature type="compositionally biased region" description="Basic residues" evidence="6">
    <location>
        <begin position="322"/>
        <end position="332"/>
    </location>
</feature>
<name>A0A3P9PIH8_POERE</name>
<dbReference type="Pfam" id="PF00096">
    <property type="entry name" value="zf-C2H2"/>
    <property type="match status" value="1"/>
</dbReference>
<feature type="domain" description="C2H2-type" evidence="8">
    <location>
        <begin position="591"/>
        <end position="618"/>
    </location>
</feature>
<feature type="domain" description="C2H2-type" evidence="8">
    <location>
        <begin position="466"/>
        <end position="493"/>
    </location>
</feature>
<accession>A0A3P9PIH8</accession>
<keyword evidence="4" id="KW-0862">Zinc</keyword>
<dbReference type="Proteomes" id="UP000242638">
    <property type="component" value="Unassembled WGS sequence"/>
</dbReference>
<keyword evidence="3 5" id="KW-0863">Zinc-finger</keyword>
<protein>
    <submittedName>
        <fullName evidence="9">Zinc finger protein 335</fullName>
    </submittedName>
</protein>
<dbReference type="PROSITE" id="PS00028">
    <property type="entry name" value="ZINC_FINGER_C2H2_1"/>
    <property type="match status" value="7"/>
</dbReference>
<evidence type="ECO:0000313" key="9">
    <source>
        <dbReference type="Ensembl" id="ENSPREP00000021508.1"/>
    </source>
</evidence>
<keyword evidence="1" id="KW-0479">Metal-binding</keyword>
<dbReference type="GO" id="GO:0008270">
    <property type="term" value="F:zinc ion binding"/>
    <property type="evidence" value="ECO:0007669"/>
    <property type="project" value="UniProtKB-KW"/>
</dbReference>
<dbReference type="Pfam" id="PF13912">
    <property type="entry name" value="zf-C2H2_6"/>
    <property type="match status" value="1"/>
</dbReference>
<feature type="compositionally biased region" description="Low complexity" evidence="6">
    <location>
        <begin position="352"/>
        <end position="366"/>
    </location>
</feature>
<dbReference type="GO" id="GO:0000978">
    <property type="term" value="F:RNA polymerase II cis-regulatory region sequence-specific DNA binding"/>
    <property type="evidence" value="ECO:0007669"/>
    <property type="project" value="TreeGrafter"/>
</dbReference>
<dbReference type="GeneTree" id="ENSGT00940000158508"/>
<reference evidence="9" key="3">
    <citation type="submission" date="2025-09" db="UniProtKB">
        <authorList>
            <consortium name="Ensembl"/>
        </authorList>
    </citation>
    <scope>IDENTIFICATION</scope>
    <source>
        <strain evidence="9">Guanapo</strain>
    </source>
</reference>
<dbReference type="GO" id="GO:0045944">
    <property type="term" value="P:positive regulation of transcription by RNA polymerase II"/>
    <property type="evidence" value="ECO:0007669"/>
    <property type="project" value="TreeGrafter"/>
</dbReference>
<dbReference type="AlphaFoldDB" id="A0A3P9PIH8"/>
<evidence type="ECO:0000313" key="10">
    <source>
        <dbReference type="Proteomes" id="UP000242638"/>
    </source>
</evidence>
<keyword evidence="7" id="KW-0812">Transmembrane</keyword>
<evidence type="ECO:0000256" key="1">
    <source>
        <dbReference type="ARBA" id="ARBA00022723"/>
    </source>
</evidence>
<dbReference type="Ensembl" id="ENSPRET00000021733.1">
    <property type="protein sequence ID" value="ENSPREP00000021508.1"/>
    <property type="gene ID" value="ENSPREG00000014527.1"/>
</dbReference>
<evidence type="ECO:0000256" key="7">
    <source>
        <dbReference type="SAM" id="Phobius"/>
    </source>
</evidence>
<dbReference type="FunFam" id="3.30.160.60:FF:000100">
    <property type="entry name" value="Zinc finger 45-like"/>
    <property type="match status" value="1"/>
</dbReference>
<dbReference type="Bgee" id="ENSPREG00000014527">
    <property type="expression patterns" value="Expressed in caudal fin and 1 other cell type or tissue"/>
</dbReference>
<feature type="region of interest" description="Disordered" evidence="6">
    <location>
        <begin position="178"/>
        <end position="212"/>
    </location>
</feature>
<keyword evidence="10" id="KW-1185">Reference proteome</keyword>
<feature type="region of interest" description="Disordered" evidence="6">
    <location>
        <begin position="264"/>
        <end position="346"/>
    </location>
</feature>
<evidence type="ECO:0000256" key="4">
    <source>
        <dbReference type="ARBA" id="ARBA00022833"/>
    </source>
</evidence>
<sequence length="1142" mass="128427">MDSEENEVESSSDAGPSGMEEPSESGMGMESSEAMSADSSDAAASHAQAPESDCHVGQSSEGLVSTSVSSVSTVTQSVLVSESAQVLVHSSAVSDGAMMVSDSTASTSSDLGSAIDKIIESTIGPDVMNGCIDVTSAEDGGAETTQYLVLQGPDDGAPMVAQMSSSAMSNRVAIEAHAEGPTSTCQDQGDLQGGLEPDQPDDHPGHSGYREENHQPNLAELEEMMEVVIVHQFKCKMCPYKSVSKDTLINHMRDKHFKPAAEEVKNAVKQPEEEEDDIVDAGAIDDPEEDSDYNPIDQEMKGRLPAFPKKTSTPISSSSQGRPRRKVGRPRKYNVSGEGNSSKGETLLWSRLSADPSAAEEASSSGLGQGLGREINEDAAEAAISQSDSENKDPSSNSQPEEEFLPRKRGRPSKRFLRKKYRNRYYKSLKPLLRPHNCWICGSRFLTQEDLRFHIDSHEGNDPELFKCLQCSYRCKRWSSLKEHMFNHEGTKPFKCEECDYSSVYKKDVIRHSAVHTCLSFSSPQVPKVLEFPCPVCDKVYPMQKRLTQHMKTHSSEKPHMCDKCGKSFKKRYTFKMHLLTHIQSLGDKSQYCNFCDYSCENKKLLLNHQLSHTNDRPFRCDYCKYSTSKEEFLVSHMAIKHTGEKPFSCEMCHFTTKHRKNLRLHVQCRHPEAFDEWTLAHPDEPVRRRRKPFFTLQQIEELKQQHDVNSPTLQNTIVSPFKLAHISGGLSAQNALDLLLNMSNAREIVGNSLQVCQKLRLCIREPEKRQVLFNFSPGRRRIAASRGNDQHFHLVGVYKRRFWFLTRVLRLSCQLSSEAPPSPTATSSPNTKRFCCRICMESFNGRSDMENHKRAHLDPNTFKCPDCDFTSTSWPEVKSHMGMHSYLRPHKCPSCSFASKNKKDLRRHMMTHTNEKPFACKHCGQRFNRNGHLKFHMERLHSQDHPTRKSRSSSSQQTIIVNSDEEALATLQSLQAHQTTITPERLQALGQDHIIVSQEQPLSDQEEGPYIQQITTIDGQTVQHLMTGDNQVQYIISQDGVDHLIPQEYVVVSDGNQIQVTTLKIYNKFCELLSRFSPSFLINLKWDASLLVIIINITFLLAAVADAAMGQTQTLYTEATPEQLEQLQQQGIPYDVITFTE</sequence>
<dbReference type="InterPro" id="IPR036236">
    <property type="entry name" value="Znf_C2H2_sf"/>
</dbReference>
<evidence type="ECO:0000256" key="2">
    <source>
        <dbReference type="ARBA" id="ARBA00022737"/>
    </source>
</evidence>
<feature type="region of interest" description="Disordered" evidence="6">
    <location>
        <begin position="352"/>
        <end position="371"/>
    </location>
</feature>
<feature type="compositionally biased region" description="Low complexity" evidence="6">
    <location>
        <begin position="308"/>
        <end position="321"/>
    </location>
</feature>
<feature type="domain" description="C2H2-type" evidence="8">
    <location>
        <begin position="863"/>
        <end position="890"/>
    </location>
</feature>
<reference evidence="10" key="1">
    <citation type="submission" date="2013-11" db="EMBL/GenBank/DDBJ databases">
        <title>The genomic landscape of the Guanapo guppy.</title>
        <authorList>
            <person name="Kuenstner A."/>
            <person name="Dreyer C."/>
        </authorList>
    </citation>
    <scope>NUCLEOTIDE SEQUENCE</scope>
    <source>
        <strain evidence="10">Guanapo</strain>
    </source>
</reference>
<keyword evidence="7" id="KW-1133">Transmembrane helix</keyword>
<dbReference type="PROSITE" id="PS50157">
    <property type="entry name" value="ZINC_FINGER_C2H2_2"/>
    <property type="match status" value="11"/>
</dbReference>
<feature type="compositionally biased region" description="Acidic residues" evidence="6">
    <location>
        <begin position="1"/>
        <end position="10"/>
    </location>
</feature>
<dbReference type="FunFam" id="3.30.160.60:FF:000444">
    <property type="entry name" value="Zinc finger protein 335"/>
    <property type="match status" value="1"/>
</dbReference>
<keyword evidence="2" id="KW-0677">Repeat</keyword>
<feature type="region of interest" description="Disordered" evidence="6">
    <location>
        <begin position="1"/>
        <end position="61"/>
    </location>
</feature>
<dbReference type="SMART" id="SM00355">
    <property type="entry name" value="ZnF_C2H2"/>
    <property type="match status" value="13"/>
</dbReference>
<dbReference type="OMA" id="QHMRERH"/>
<feature type="compositionally biased region" description="Low complexity" evidence="6">
    <location>
        <begin position="11"/>
        <end position="51"/>
    </location>
</feature>
<dbReference type="FunFam" id="3.30.160.60:FF:004444">
    <property type="match status" value="1"/>
</dbReference>
<reference evidence="9" key="2">
    <citation type="submission" date="2025-08" db="UniProtKB">
        <authorList>
            <consortium name="Ensembl"/>
        </authorList>
    </citation>
    <scope>IDENTIFICATION</scope>
    <source>
        <strain evidence="9">Guanapo</strain>
    </source>
</reference>
<keyword evidence="7" id="KW-0472">Membrane</keyword>
<organism evidence="9 10">
    <name type="scientific">Poecilia reticulata</name>
    <name type="common">Guppy</name>
    <name type="synonym">Acanthophacelus reticulatus</name>
    <dbReference type="NCBI Taxonomy" id="8081"/>
    <lineage>
        <taxon>Eukaryota</taxon>
        <taxon>Metazoa</taxon>
        <taxon>Chordata</taxon>
        <taxon>Craniata</taxon>
        <taxon>Vertebrata</taxon>
        <taxon>Euteleostomi</taxon>
        <taxon>Actinopterygii</taxon>
        <taxon>Neopterygii</taxon>
        <taxon>Teleostei</taxon>
        <taxon>Neoteleostei</taxon>
        <taxon>Acanthomorphata</taxon>
        <taxon>Ovalentaria</taxon>
        <taxon>Atherinomorphae</taxon>
        <taxon>Cyprinodontiformes</taxon>
        <taxon>Poeciliidae</taxon>
        <taxon>Poeciliinae</taxon>
        <taxon>Poecilia</taxon>
    </lineage>
</organism>
<feature type="domain" description="C2H2-type" evidence="8">
    <location>
        <begin position="919"/>
        <end position="947"/>
    </location>
</feature>
<feature type="region of interest" description="Disordered" evidence="6">
    <location>
        <begin position="382"/>
        <end position="410"/>
    </location>
</feature>
<evidence type="ECO:0000259" key="8">
    <source>
        <dbReference type="PROSITE" id="PS50157"/>
    </source>
</evidence>
<dbReference type="GO" id="GO:0005634">
    <property type="term" value="C:nucleus"/>
    <property type="evidence" value="ECO:0007669"/>
    <property type="project" value="TreeGrafter"/>
</dbReference>
<dbReference type="InterPro" id="IPR050688">
    <property type="entry name" value="Zinc_finger/UBP_domain"/>
</dbReference>
<feature type="compositionally biased region" description="Basic and acidic residues" evidence="6">
    <location>
        <begin position="200"/>
        <end position="212"/>
    </location>
</feature>
<dbReference type="SUPFAM" id="SSF57667">
    <property type="entry name" value="beta-beta-alpha zinc fingers"/>
    <property type="match status" value="5"/>
</dbReference>
<evidence type="ECO:0000256" key="5">
    <source>
        <dbReference type="PROSITE-ProRule" id="PRU00042"/>
    </source>
</evidence>
<feature type="domain" description="C2H2-type" evidence="8">
    <location>
        <begin position="835"/>
        <end position="862"/>
    </location>
</feature>
<dbReference type="STRING" id="8081.ENSPREP00000021508"/>
<dbReference type="PANTHER" id="PTHR24403:SF36">
    <property type="entry name" value="ZINC FINGER PROTEIN 335"/>
    <property type="match status" value="1"/>
</dbReference>
<feature type="compositionally biased region" description="Polar residues" evidence="6">
    <location>
        <begin position="384"/>
        <end position="399"/>
    </location>
</feature>
<feature type="domain" description="C2H2-type" evidence="8">
    <location>
        <begin position="532"/>
        <end position="559"/>
    </location>
</feature>
<feature type="compositionally biased region" description="Acidic residues" evidence="6">
    <location>
        <begin position="272"/>
        <end position="292"/>
    </location>
</feature>
<dbReference type="InterPro" id="IPR013087">
    <property type="entry name" value="Znf_C2H2_type"/>
</dbReference>
<proteinExistence type="predicted"/>
<dbReference type="GO" id="GO:0050769">
    <property type="term" value="P:positive regulation of neurogenesis"/>
    <property type="evidence" value="ECO:0007669"/>
    <property type="project" value="TreeGrafter"/>
</dbReference>
<evidence type="ECO:0000256" key="3">
    <source>
        <dbReference type="ARBA" id="ARBA00022771"/>
    </source>
</evidence>
<feature type="domain" description="C2H2-type" evidence="8">
    <location>
        <begin position="619"/>
        <end position="647"/>
    </location>
</feature>
<dbReference type="GO" id="GO:0007420">
    <property type="term" value="P:brain development"/>
    <property type="evidence" value="ECO:0007669"/>
    <property type="project" value="TreeGrafter"/>
</dbReference>
<dbReference type="FunFam" id="3.30.160.60:FF:003059">
    <property type="entry name" value="Zinc finger protein 335"/>
    <property type="match status" value="1"/>
</dbReference>
<feature type="domain" description="C2H2-type" evidence="8">
    <location>
        <begin position="436"/>
        <end position="463"/>
    </location>
</feature>
<feature type="domain" description="C2H2-type" evidence="8">
    <location>
        <begin position="560"/>
        <end position="582"/>
    </location>
</feature>
<feature type="domain" description="C2H2-type" evidence="8">
    <location>
        <begin position="891"/>
        <end position="918"/>
    </location>
</feature>
<evidence type="ECO:0000256" key="6">
    <source>
        <dbReference type="SAM" id="MobiDB-lite"/>
    </source>
</evidence>
<dbReference type="PANTHER" id="PTHR24403">
    <property type="entry name" value="ZINC FINGER PROTEIN"/>
    <property type="match status" value="1"/>
</dbReference>
<feature type="transmembrane region" description="Helical" evidence="7">
    <location>
        <begin position="1087"/>
        <end position="1106"/>
    </location>
</feature>
<feature type="domain" description="C2H2-type" evidence="8">
    <location>
        <begin position="494"/>
        <end position="517"/>
    </location>
</feature>
<dbReference type="Gene3D" id="3.30.160.60">
    <property type="entry name" value="Classic Zinc Finger"/>
    <property type="match status" value="8"/>
</dbReference>